<proteinExistence type="predicted"/>
<dbReference type="EMBL" id="JASBWR010000020">
    <property type="protein sequence ID" value="KAJ9108466.1"/>
    <property type="molecule type" value="Genomic_DNA"/>
</dbReference>
<name>A0ACC2WBM4_9TREE</name>
<reference evidence="1" key="1">
    <citation type="submission" date="2023-04" db="EMBL/GenBank/DDBJ databases">
        <title>Draft Genome sequencing of Naganishia species isolated from polar environments using Oxford Nanopore Technology.</title>
        <authorList>
            <person name="Leo P."/>
            <person name="Venkateswaran K."/>
        </authorList>
    </citation>
    <scope>NUCLEOTIDE SEQUENCE</scope>
    <source>
        <strain evidence="1">MNA-CCFEE 5261</strain>
    </source>
</reference>
<keyword evidence="2" id="KW-1185">Reference proteome</keyword>
<dbReference type="Proteomes" id="UP001241377">
    <property type="component" value="Unassembled WGS sequence"/>
</dbReference>
<evidence type="ECO:0000313" key="2">
    <source>
        <dbReference type="Proteomes" id="UP001241377"/>
    </source>
</evidence>
<protein>
    <submittedName>
        <fullName evidence="1">Uncharacterized protein</fullName>
    </submittedName>
</protein>
<accession>A0ACC2WBM4</accession>
<evidence type="ECO:0000313" key="1">
    <source>
        <dbReference type="EMBL" id="KAJ9108466.1"/>
    </source>
</evidence>
<gene>
    <name evidence="1" type="ORF">QFC19_002451</name>
</gene>
<organism evidence="1 2">
    <name type="scientific">Naganishia cerealis</name>
    <dbReference type="NCBI Taxonomy" id="610337"/>
    <lineage>
        <taxon>Eukaryota</taxon>
        <taxon>Fungi</taxon>
        <taxon>Dikarya</taxon>
        <taxon>Basidiomycota</taxon>
        <taxon>Agaricomycotina</taxon>
        <taxon>Tremellomycetes</taxon>
        <taxon>Filobasidiales</taxon>
        <taxon>Filobasidiaceae</taxon>
        <taxon>Naganishia</taxon>
    </lineage>
</organism>
<comment type="caution">
    <text evidence="1">The sequence shown here is derived from an EMBL/GenBank/DDBJ whole genome shotgun (WGS) entry which is preliminary data.</text>
</comment>
<sequence>MSWTGVKKAINRAGTQVLVKAGQVDVTVDTEFEFEEKRYRTMQSHSRKLHSELKYYLDTLRRLESAQLSVAKALSSFYGQQQGEKPTSLAQEYYTALEKTHDEVAKALETPYHQTVLNPVARFNLYYIEIDEAIKKREHKRLDYDALRAKVQKLIDRPDEEEKLKDTEQQLDGSREVYEKLNEELKHELPRFTNLRIPFFDPSFEAFARLQMRYFRENYESLAQLETKLDAQTRKDYMDGTLDLRLDLCLAKMRELQA</sequence>